<protein>
    <submittedName>
        <fullName evidence="3">TnsD family transposase</fullName>
    </submittedName>
</protein>
<gene>
    <name evidence="3" type="ORF">NZD89_02500</name>
</gene>
<sequence>MVAFFLTPFCDEIFYSVLGRFHLKSGNISPKATIMDLYGTTTVTAVIDLPAHFNALIEHLPLRHPYTANGLIKKHTLYPFYSAFLPPKRASLVLESMKGDIGHSVHGRLGIMASSISTDKTLKYCGKCFEEDRIRWGEPYWHRVHQVSGVYICPTHRIPLCRSRFLPLNRHEFISAAREDCQQDMRENNGNTEELFIQDAPSAWDNAVSKITILLEDDELSTKYRMLVDNVDKLLNSSYPNRPMEWFANHYVARLKEIGLANVHGHVRQVEFRREFLNYYGEPFLEVMQSSVSDREDNWLNAIVRKHRKTFHPIRHLLLMQFLGISLDDLFVKEPVYQPFGSSPWLCLNPAADHYQQPVVEDLSIRYDSKIKSPIGTFSCSCGFVYARKGPDTEADDKYRSGRIKALGVVWEHKLSELLKEDLSLREIARRLHVDVNTVKKYADLAQQTRLTKSPAVPDDLRERRRQAWIELMRQNEQKSRTKLRHMNKALYTWLYRNDKSWLIEHSPKPKRVITTNSRVDWGKRDEEILALVRTEVTRILTSEDKPERISISRIGKRIGYLSLLEKRLNKMPQTKFYLVSVKETVEDFQLRRIKWAIREIEREGQDLQWWRIVRKAGIRGEAAEKIRLYHEGENTLGR</sequence>
<dbReference type="EMBL" id="CP104067">
    <property type="protein sequence ID" value="WAH42395.1"/>
    <property type="molecule type" value="Genomic_DNA"/>
</dbReference>
<organism evidence="3 4">
    <name type="scientific">Alicyclobacillus fastidiosus</name>
    <dbReference type="NCBI Taxonomy" id="392011"/>
    <lineage>
        <taxon>Bacteria</taxon>
        <taxon>Bacillati</taxon>
        <taxon>Bacillota</taxon>
        <taxon>Bacilli</taxon>
        <taxon>Bacillales</taxon>
        <taxon>Alicyclobacillaceae</taxon>
        <taxon>Alicyclobacillus</taxon>
    </lineage>
</organism>
<dbReference type="InterPro" id="IPR032750">
    <property type="entry name" value="TnsD_C"/>
</dbReference>
<feature type="domain" description="TniQ" evidence="1">
    <location>
        <begin position="4"/>
        <end position="160"/>
    </location>
</feature>
<dbReference type="RefSeq" id="WP_268006277.1">
    <property type="nucleotide sequence ID" value="NZ_BSUT01000001.1"/>
</dbReference>
<reference evidence="3" key="1">
    <citation type="submission" date="2022-08" db="EMBL/GenBank/DDBJ databases">
        <title>Alicyclobacillus fastidiosus DSM 17978, complete genome.</title>
        <authorList>
            <person name="Wang Q."/>
            <person name="Cai R."/>
            <person name="Wang Z."/>
        </authorList>
    </citation>
    <scope>NUCLEOTIDE SEQUENCE</scope>
    <source>
        <strain evidence="3">DSM 17978</strain>
    </source>
</reference>
<keyword evidence="4" id="KW-1185">Reference proteome</keyword>
<dbReference type="Pfam" id="PF15978">
    <property type="entry name" value="TnsD"/>
    <property type="match status" value="1"/>
</dbReference>
<dbReference type="Pfam" id="PF06527">
    <property type="entry name" value="TniQ"/>
    <property type="match status" value="1"/>
</dbReference>
<name>A0ABY6ZKH9_9BACL</name>
<evidence type="ECO:0000259" key="2">
    <source>
        <dbReference type="Pfam" id="PF15978"/>
    </source>
</evidence>
<dbReference type="Proteomes" id="UP001164761">
    <property type="component" value="Chromosome"/>
</dbReference>
<proteinExistence type="predicted"/>
<evidence type="ECO:0000259" key="1">
    <source>
        <dbReference type="Pfam" id="PF06527"/>
    </source>
</evidence>
<feature type="domain" description="Transposon Tn7 transposition protein TnsD C-terminal" evidence="2">
    <location>
        <begin position="231"/>
        <end position="579"/>
    </location>
</feature>
<evidence type="ECO:0000313" key="4">
    <source>
        <dbReference type="Proteomes" id="UP001164761"/>
    </source>
</evidence>
<dbReference type="InterPro" id="IPR009492">
    <property type="entry name" value="TniQ"/>
</dbReference>
<accession>A0ABY6ZKH9</accession>
<evidence type="ECO:0000313" key="3">
    <source>
        <dbReference type="EMBL" id="WAH42395.1"/>
    </source>
</evidence>